<dbReference type="InterPro" id="IPR041880">
    <property type="entry name" value="SAM_ANKS1_repeat1"/>
</dbReference>
<dbReference type="FunFam" id="1.25.40.20:FF:000099">
    <property type="entry name" value="ankyrin repeat and sterile alpha motif domain-containing protein 1B isoform X5"/>
    <property type="match status" value="1"/>
</dbReference>
<dbReference type="Gene3D" id="1.25.40.20">
    <property type="entry name" value="Ankyrin repeat-containing domain"/>
    <property type="match status" value="2"/>
</dbReference>
<comment type="subcellular location">
    <subcellularLocation>
        <location evidence="1">Cytoplasm</location>
    </subcellularLocation>
</comment>
<keyword evidence="9" id="KW-1185">Reference proteome</keyword>
<feature type="region of interest" description="Disordered" evidence="6">
    <location>
        <begin position="628"/>
        <end position="666"/>
    </location>
</feature>
<dbReference type="GO" id="GO:0005829">
    <property type="term" value="C:cytosol"/>
    <property type="evidence" value="ECO:0007669"/>
    <property type="project" value="TreeGrafter"/>
</dbReference>
<dbReference type="SMART" id="SM00248">
    <property type="entry name" value="ANK"/>
    <property type="match status" value="6"/>
</dbReference>
<dbReference type="PROSITE" id="PS50297">
    <property type="entry name" value="ANK_REP_REGION"/>
    <property type="match status" value="5"/>
</dbReference>
<dbReference type="PANTHER" id="PTHR24174">
    <property type="entry name" value="ANKYRIN REPEAT AND STERILE ALPHA MOTIF DOMAIN-CONTAINING PROTEIN 1"/>
    <property type="match status" value="1"/>
</dbReference>
<evidence type="ECO:0000256" key="6">
    <source>
        <dbReference type="SAM" id="MobiDB-lite"/>
    </source>
</evidence>
<dbReference type="GO" id="GO:0048013">
    <property type="term" value="P:ephrin receptor signaling pathway"/>
    <property type="evidence" value="ECO:0007669"/>
    <property type="project" value="TreeGrafter"/>
</dbReference>
<organism evidence="9 10">
    <name type="scientific">Betta splendens</name>
    <name type="common">Siamese fighting fish</name>
    <dbReference type="NCBI Taxonomy" id="158456"/>
    <lineage>
        <taxon>Eukaryota</taxon>
        <taxon>Metazoa</taxon>
        <taxon>Chordata</taxon>
        <taxon>Craniata</taxon>
        <taxon>Vertebrata</taxon>
        <taxon>Euteleostomi</taxon>
        <taxon>Actinopterygii</taxon>
        <taxon>Neopterygii</taxon>
        <taxon>Teleostei</taxon>
        <taxon>Neoteleostei</taxon>
        <taxon>Acanthomorphata</taxon>
        <taxon>Anabantaria</taxon>
        <taxon>Anabantiformes</taxon>
        <taxon>Anabantoidei</taxon>
        <taxon>Osphronemidae</taxon>
        <taxon>Betta</taxon>
    </lineage>
</organism>
<feature type="region of interest" description="Disordered" evidence="6">
    <location>
        <begin position="295"/>
        <end position="323"/>
    </location>
</feature>
<keyword evidence="4 5" id="KW-0040">ANK repeat</keyword>
<dbReference type="RefSeq" id="XP_055367183.1">
    <property type="nucleotide sequence ID" value="XM_055511208.1"/>
</dbReference>
<protein>
    <submittedName>
        <fullName evidence="10">Ankyrin repeat and sterile alpha motif domain-containing protein 1B isoform X1</fullName>
    </submittedName>
</protein>
<evidence type="ECO:0000256" key="5">
    <source>
        <dbReference type="PROSITE-ProRule" id="PRU00023"/>
    </source>
</evidence>
<proteinExistence type="predicted"/>
<dbReference type="CDD" id="cd09500">
    <property type="entry name" value="SAM_AIDA1AB-like_repeat2"/>
    <property type="match status" value="1"/>
</dbReference>
<feature type="repeat" description="ANK" evidence="5">
    <location>
        <begin position="58"/>
        <end position="90"/>
    </location>
</feature>
<dbReference type="PANTHER" id="PTHR24174:SF3">
    <property type="entry name" value="ANKYRIN REPEAT AND STERILE ALPHA MOTIF DOMAIN-CONTAINING PROTEIN 1B"/>
    <property type="match status" value="1"/>
</dbReference>
<feature type="repeat" description="ANK" evidence="5">
    <location>
        <begin position="193"/>
        <end position="225"/>
    </location>
</feature>
<evidence type="ECO:0000259" key="8">
    <source>
        <dbReference type="PROSITE" id="PS50105"/>
    </source>
</evidence>
<feature type="compositionally biased region" description="Polar residues" evidence="6">
    <location>
        <begin position="528"/>
        <end position="538"/>
    </location>
</feature>
<dbReference type="GO" id="GO:0046875">
    <property type="term" value="F:ephrin receptor binding"/>
    <property type="evidence" value="ECO:0007669"/>
    <property type="project" value="TreeGrafter"/>
</dbReference>
<feature type="region of interest" description="Disordered" evidence="6">
    <location>
        <begin position="787"/>
        <end position="825"/>
    </location>
</feature>
<dbReference type="CDD" id="cd09499">
    <property type="entry name" value="SAM_AIDA1AB-like_repeat1"/>
    <property type="match status" value="1"/>
</dbReference>
<name>A0A9W2XZI9_BETSP</name>
<dbReference type="InterPro" id="IPR001660">
    <property type="entry name" value="SAM"/>
</dbReference>
<evidence type="ECO:0000313" key="10">
    <source>
        <dbReference type="RefSeq" id="XP_055367183.1"/>
    </source>
</evidence>
<feature type="region of interest" description="Disordered" evidence="6">
    <location>
        <begin position="488"/>
        <end position="607"/>
    </location>
</feature>
<dbReference type="SMART" id="SM00462">
    <property type="entry name" value="PTB"/>
    <property type="match status" value="1"/>
</dbReference>
<feature type="region of interest" description="Disordered" evidence="6">
    <location>
        <begin position="359"/>
        <end position="396"/>
    </location>
</feature>
<dbReference type="Proteomes" id="UP000515150">
    <property type="component" value="Chromosome 9"/>
</dbReference>
<feature type="repeat" description="ANK" evidence="5">
    <location>
        <begin position="127"/>
        <end position="159"/>
    </location>
</feature>
<feature type="compositionally biased region" description="Polar residues" evidence="6">
    <location>
        <begin position="574"/>
        <end position="585"/>
    </location>
</feature>
<dbReference type="InterPro" id="IPR033635">
    <property type="entry name" value="ANKS1/Caskin"/>
</dbReference>
<dbReference type="SUPFAM" id="SSF50729">
    <property type="entry name" value="PH domain-like"/>
    <property type="match status" value="1"/>
</dbReference>
<feature type="repeat" description="ANK" evidence="5">
    <location>
        <begin position="225"/>
        <end position="257"/>
    </location>
</feature>
<evidence type="ECO:0000256" key="4">
    <source>
        <dbReference type="ARBA" id="ARBA00023043"/>
    </source>
</evidence>
<evidence type="ECO:0000313" key="9">
    <source>
        <dbReference type="Proteomes" id="UP000515150"/>
    </source>
</evidence>
<dbReference type="InterPro" id="IPR011993">
    <property type="entry name" value="PH-like_dom_sf"/>
</dbReference>
<dbReference type="Gene3D" id="1.10.150.50">
    <property type="entry name" value="Transcription Factor, Ets-1"/>
    <property type="match status" value="2"/>
</dbReference>
<dbReference type="CDD" id="cd01274">
    <property type="entry name" value="PTB_Anks"/>
    <property type="match status" value="1"/>
</dbReference>
<accession>A0A9W2XZI9</accession>
<keyword evidence="2" id="KW-0963">Cytoplasm</keyword>
<feature type="compositionally biased region" description="Polar residues" evidence="6">
    <location>
        <begin position="651"/>
        <end position="661"/>
    </location>
</feature>
<feature type="compositionally biased region" description="Low complexity" evidence="6">
    <location>
        <begin position="495"/>
        <end position="505"/>
    </location>
</feature>
<evidence type="ECO:0000256" key="2">
    <source>
        <dbReference type="ARBA" id="ARBA00022490"/>
    </source>
</evidence>
<dbReference type="PROSITE" id="PS50088">
    <property type="entry name" value="ANK_REPEAT"/>
    <property type="match status" value="5"/>
</dbReference>
<dbReference type="SUPFAM" id="SSF47769">
    <property type="entry name" value="SAM/Pointed domain"/>
    <property type="match status" value="2"/>
</dbReference>
<gene>
    <name evidence="10" type="primary">anks1b</name>
</gene>
<dbReference type="PROSITE" id="PS01179">
    <property type="entry name" value="PID"/>
    <property type="match status" value="1"/>
</dbReference>
<dbReference type="GeneID" id="114862882"/>
<feature type="domain" description="PID" evidence="7">
    <location>
        <begin position="1120"/>
        <end position="1249"/>
    </location>
</feature>
<dbReference type="PROSITE" id="PS50105">
    <property type="entry name" value="SAM_DOMAIN"/>
    <property type="match status" value="2"/>
</dbReference>
<dbReference type="InterPro" id="IPR041882">
    <property type="entry name" value="SAM_ANKS1_repeat2"/>
</dbReference>
<dbReference type="InterPro" id="IPR006020">
    <property type="entry name" value="PTB/PI_dom"/>
</dbReference>
<evidence type="ECO:0000256" key="3">
    <source>
        <dbReference type="ARBA" id="ARBA00022737"/>
    </source>
</evidence>
<dbReference type="SMART" id="SM00454">
    <property type="entry name" value="SAM"/>
    <property type="match status" value="2"/>
</dbReference>
<feature type="repeat" description="ANK" evidence="5">
    <location>
        <begin position="91"/>
        <end position="123"/>
    </location>
</feature>
<dbReference type="Pfam" id="PF12796">
    <property type="entry name" value="Ank_2"/>
    <property type="match status" value="3"/>
</dbReference>
<dbReference type="SUPFAM" id="SSF48403">
    <property type="entry name" value="Ankyrin repeat"/>
    <property type="match status" value="1"/>
</dbReference>
<dbReference type="Pfam" id="PF00536">
    <property type="entry name" value="SAM_1"/>
    <property type="match status" value="2"/>
</dbReference>
<dbReference type="InterPro" id="IPR002110">
    <property type="entry name" value="Ankyrin_rpt"/>
</dbReference>
<dbReference type="InterPro" id="IPR013761">
    <property type="entry name" value="SAM/pointed_sf"/>
</dbReference>
<dbReference type="Gene3D" id="2.30.29.30">
    <property type="entry name" value="Pleckstrin-homology domain (PH domain)/Phosphotyrosine-binding domain (PTB)"/>
    <property type="match status" value="1"/>
</dbReference>
<dbReference type="FunFam" id="2.30.29.30:FF:000045">
    <property type="entry name" value="Ankyrin repeat and sterile alpha motif domain-containing protein 1B"/>
    <property type="match status" value="1"/>
</dbReference>
<dbReference type="PRINTS" id="PR01415">
    <property type="entry name" value="ANKYRIN"/>
</dbReference>
<feature type="compositionally biased region" description="Low complexity" evidence="6">
    <location>
        <begin position="814"/>
        <end position="823"/>
    </location>
</feature>
<reference evidence="10" key="1">
    <citation type="submission" date="2025-08" db="UniProtKB">
        <authorList>
            <consortium name="RefSeq"/>
        </authorList>
    </citation>
    <scope>IDENTIFICATION</scope>
</reference>
<dbReference type="CTD" id="56899"/>
<keyword evidence="3" id="KW-0677">Repeat</keyword>
<sequence length="1368" mass="149181">MGKEQELLEAARTGNVALVEKLLSGKKGGILGSGSGSIPLHNLLSMWKGLNVNCTDSSGYTPLHHASLNGHREVVLKLLQFEASTNVADSKGCSPLHLAAWRGDVDIVRILIHHGPSHCRVNQQNHEKETALHCAAQYGHSDVVSVLLQELTDPAMRNSRQETPLDLAALYGRLQVVCMLVSTHPNLMSSHTRRHTPLHLAARNGHLSTVQTLLEAGMDVNCVTENGSALHEAALFGKMDVVRLLLDSGIDIDLTDSQERTALEILREHPAPKSQQITALIQEYAVDEMEKSAVEEPVRKCPVPAPRTSVPSPSASPSLRHKNDDAVTSELSKLLHAIKKCQDRDYSFEELCHTISSHSMDSFGSGRLSDDERPNGTLTRAKRPTPPLAPAFEDEEADKSCGPAGFWEALTPCNGCRNLGFSSLSQVQESKRSAEVVSSPSLDVFLPEDEDNPYESVTTAVTRKPCSLDINHRIDTCPGNGHLSHVTVSGGGHSNHGNCSTGPTPDCSPPSPDTALKNIERVIRPQPKQRTSLSSSLDVQRPVNHSCEPSEVSSSLGYASFTTSPPASPPLSPNQEDSAGSNDDCQLTDDGPFQREPPAPLSASSTSNALLDERRKSHIPEEFAGLLHGSSPACETPHTPYHLYSPKPRKYTSTDSPSNLLQPPEFSIVLGGGLTQVLTRTGGESSSSDPQKPQVVYRTVFHTTVNQDQAQPRNCQQVDPPCGRSALGHPASYCSGQIEGVQAGGATKDAASGAGYEERACTLGRMRSVPRSVLDLQLSKSLSKSDSNLVSVSPIQEEHSWGSGSRGQGPGSPSPAKGAAPGARLERTPSFTAEWEEIDKIMSSIGAGIGSGLDVKEDTSGPRCPLQSVGQWLDSIGLVQYENHLLANGFDNVQFMGSNVVEDQDLLEIGILNSAHRQRLLQAIRLLPRVRPVGYDGNNPTSVAEWLESLELGDYTKSFLINGYTSMELVKKIWEIELINVLKISLIGHRKRILASLGDRLHEDTPQKPPRAISLREPGGNHTPPQLSPSVGPAAYTAGVPGGSLDVQHLIMQADARRRQRSNDNYFEDVPRSKLERQMAQVSMAGEWCEPITLRPPNEATSSTPVQYWQHHPEKLIFQSCDYEAYYLGSMLVKELRGTESTQDACAKMRKSTEQMKKVPTIVLSVSYKGVKFIDATNKNIIAEHEIRNISCAAQDPEDLSTFAYITKDLKSSHHYCHVFTAFDVNLAYEIILTLGQAFEVAYQLALQARKSGHGSSTLPESFDSKPSKPVPKPRVNIRKAVIMPPSSRWSLGHIYTPHRPPLHPPLPPPRLFHLPHKARSQMEQPSMDQKGHANVPWIVEPGQEAKRGVNTKAMPDAHVYYSGMQRM</sequence>
<feature type="domain" description="SAM" evidence="8">
    <location>
        <begin position="938"/>
        <end position="997"/>
    </location>
</feature>
<feature type="region of interest" description="Disordered" evidence="6">
    <location>
        <begin position="1001"/>
        <end position="1031"/>
    </location>
</feature>
<evidence type="ECO:0000256" key="1">
    <source>
        <dbReference type="ARBA" id="ARBA00004496"/>
    </source>
</evidence>
<evidence type="ECO:0000259" key="7">
    <source>
        <dbReference type="PROSITE" id="PS01179"/>
    </source>
</evidence>
<dbReference type="Pfam" id="PF00640">
    <property type="entry name" value="PID"/>
    <property type="match status" value="1"/>
</dbReference>
<dbReference type="OrthoDB" id="10039052at2759"/>
<dbReference type="InterPro" id="IPR036770">
    <property type="entry name" value="Ankyrin_rpt-contain_sf"/>
</dbReference>
<feature type="domain" description="SAM" evidence="8">
    <location>
        <begin position="867"/>
        <end position="930"/>
    </location>
</feature>